<protein>
    <submittedName>
        <fullName evidence="1">Uncharacterized protein</fullName>
    </submittedName>
</protein>
<comment type="caution">
    <text evidence="1">The sequence shown here is derived from an EMBL/GenBank/DDBJ whole genome shotgun (WGS) entry which is preliminary data.</text>
</comment>
<evidence type="ECO:0000313" key="2">
    <source>
        <dbReference type="Proteomes" id="UP001168642"/>
    </source>
</evidence>
<reference evidence="1" key="1">
    <citation type="submission" date="2023-07" db="EMBL/GenBank/DDBJ databases">
        <title>Wenyingzhuangia sp. chi5 genome sequencing and assembly.</title>
        <authorList>
            <person name="Park S."/>
        </authorList>
    </citation>
    <scope>NUCLEOTIDE SEQUENCE</scope>
    <source>
        <strain evidence="1">Chi5</strain>
    </source>
</reference>
<sequence>MLTAARQKDGSLPYINSFKLSPNSKALNLGLDIGFPFSGIAPDLGCFERKH</sequence>
<keyword evidence="2" id="KW-1185">Reference proteome</keyword>
<organism evidence="1 2">
    <name type="scientific">Wenyingzhuangia gilva</name>
    <dbReference type="NCBI Taxonomy" id="3057677"/>
    <lineage>
        <taxon>Bacteria</taxon>
        <taxon>Pseudomonadati</taxon>
        <taxon>Bacteroidota</taxon>
        <taxon>Flavobacteriia</taxon>
        <taxon>Flavobacteriales</taxon>
        <taxon>Flavobacteriaceae</taxon>
        <taxon>Wenyingzhuangia</taxon>
    </lineage>
</organism>
<accession>A0ABT8VMS2</accession>
<gene>
    <name evidence="1" type="ORF">QVZ41_00185</name>
</gene>
<dbReference type="RefSeq" id="WP_302882539.1">
    <property type="nucleotide sequence ID" value="NZ_JAUMIT010000001.1"/>
</dbReference>
<evidence type="ECO:0000313" key="1">
    <source>
        <dbReference type="EMBL" id="MDO3693266.1"/>
    </source>
</evidence>
<proteinExistence type="predicted"/>
<dbReference type="Gene3D" id="2.160.20.10">
    <property type="entry name" value="Single-stranded right-handed beta-helix, Pectin lyase-like"/>
    <property type="match status" value="1"/>
</dbReference>
<dbReference type="InterPro" id="IPR012334">
    <property type="entry name" value="Pectin_lyas_fold"/>
</dbReference>
<name>A0ABT8VMS2_9FLAO</name>
<dbReference type="EMBL" id="JAUMIT010000001">
    <property type="protein sequence ID" value="MDO3693266.1"/>
    <property type="molecule type" value="Genomic_DNA"/>
</dbReference>
<dbReference type="Proteomes" id="UP001168642">
    <property type="component" value="Unassembled WGS sequence"/>
</dbReference>